<name>A0A4Q0LWF2_9LACO</name>
<organism evidence="1 2">
    <name type="scientific">Lactobacillus crispatus</name>
    <dbReference type="NCBI Taxonomy" id="47770"/>
    <lineage>
        <taxon>Bacteria</taxon>
        <taxon>Bacillati</taxon>
        <taxon>Bacillota</taxon>
        <taxon>Bacilli</taxon>
        <taxon>Lactobacillales</taxon>
        <taxon>Lactobacillaceae</taxon>
        <taxon>Lactobacillus</taxon>
    </lineage>
</organism>
<comment type="caution">
    <text evidence="1">The sequence shown here is derived from an EMBL/GenBank/DDBJ whole genome shotgun (WGS) entry which is preliminary data.</text>
</comment>
<protein>
    <submittedName>
        <fullName evidence="1">Uncharacterized protein</fullName>
    </submittedName>
</protein>
<evidence type="ECO:0000313" key="1">
    <source>
        <dbReference type="EMBL" id="RXF59518.1"/>
    </source>
</evidence>
<proteinExistence type="predicted"/>
<dbReference type="RefSeq" id="WP_128734008.1">
    <property type="nucleotide sequence ID" value="NZ_SCLX01000007.1"/>
</dbReference>
<sequence length="140" mass="15881">MLDHLIFNVKKWFEISNDMSAITANNKNYYACPSRFTVMAETPIKNPNTGNSWRVLNDAEVTCVGAGQDVYFFDGQLEIYADSDENKHPNNAVYSHYYYTGVVEKTNVRNVIWGGKSLLHTIASMVEYAFTLFKKGAETC</sequence>
<gene>
    <name evidence="1" type="ORF">ERD32_02155</name>
</gene>
<dbReference type="Proteomes" id="UP000289808">
    <property type="component" value="Unassembled WGS sequence"/>
</dbReference>
<dbReference type="EMBL" id="SCLX01000007">
    <property type="protein sequence ID" value="RXF59518.1"/>
    <property type="molecule type" value="Genomic_DNA"/>
</dbReference>
<dbReference type="AlphaFoldDB" id="A0A4Q0LWF2"/>
<evidence type="ECO:0000313" key="2">
    <source>
        <dbReference type="Proteomes" id="UP000289808"/>
    </source>
</evidence>
<accession>A0A4Q0LWF2</accession>
<reference evidence="1 2" key="1">
    <citation type="submission" date="2019-01" db="EMBL/GenBank/DDBJ databases">
        <title>The genome sequence of Lactobacillus crispatus L49.</title>
        <authorList>
            <person name="Zhong J."/>
            <person name="Zhang J."/>
        </authorList>
    </citation>
    <scope>NUCLEOTIDE SEQUENCE [LARGE SCALE GENOMIC DNA]</scope>
    <source>
        <strain evidence="1 2">L49</strain>
    </source>
</reference>